<comment type="caution">
    <text evidence="3">The sequence shown here is derived from an EMBL/GenBank/DDBJ whole genome shotgun (WGS) entry which is preliminary data.</text>
</comment>
<feature type="transmembrane region" description="Helical" evidence="2">
    <location>
        <begin position="12"/>
        <end position="32"/>
    </location>
</feature>
<gene>
    <name evidence="3" type="ORF">ACFQ27_07090</name>
</gene>
<keyword evidence="2" id="KW-1133">Transmembrane helix</keyword>
<keyword evidence="3" id="KW-0131">Cell cycle</keyword>
<evidence type="ECO:0000256" key="1">
    <source>
        <dbReference type="SAM" id="Coils"/>
    </source>
</evidence>
<feature type="coiled-coil region" evidence="1">
    <location>
        <begin position="36"/>
        <end position="63"/>
    </location>
</feature>
<dbReference type="EMBL" id="JBHTLQ010000011">
    <property type="protein sequence ID" value="MFD1190340.1"/>
    <property type="molecule type" value="Genomic_DNA"/>
</dbReference>
<accession>A0ABW3T3X2</accession>
<evidence type="ECO:0000313" key="3">
    <source>
        <dbReference type="EMBL" id="MFD1190340.1"/>
    </source>
</evidence>
<proteinExistence type="predicted"/>
<keyword evidence="3" id="KW-0132">Cell division</keyword>
<name>A0ABW3T3X2_9CAUL</name>
<keyword evidence="2" id="KW-0812">Transmembrane</keyword>
<evidence type="ECO:0000256" key="2">
    <source>
        <dbReference type="SAM" id="Phobius"/>
    </source>
</evidence>
<reference evidence="4" key="1">
    <citation type="journal article" date="2019" name="Int. J. Syst. Evol. Microbiol.">
        <title>The Global Catalogue of Microorganisms (GCM) 10K type strain sequencing project: providing services to taxonomists for standard genome sequencing and annotation.</title>
        <authorList>
            <consortium name="The Broad Institute Genomics Platform"/>
            <consortium name="The Broad Institute Genome Sequencing Center for Infectious Disease"/>
            <person name="Wu L."/>
            <person name="Ma J."/>
        </authorList>
    </citation>
    <scope>NUCLEOTIDE SEQUENCE [LARGE SCALE GENOMIC DNA]</scope>
    <source>
        <strain evidence="4">CCUG 55074</strain>
    </source>
</reference>
<protein>
    <submittedName>
        <fullName evidence="3">Cell division protein</fullName>
    </submittedName>
</protein>
<keyword evidence="2" id="KW-0472">Membrane</keyword>
<sequence>MSLLERRVRGFRLVDIVALALLIALILSLYLAKTFAGKERAEIAQVERQIEAEHERIRLLQAEVSHLEQPSRIERLSSQFLGMAPIPAKRETTPEGLADVARRGPQS</sequence>
<keyword evidence="4" id="KW-1185">Reference proteome</keyword>
<dbReference type="Proteomes" id="UP001597216">
    <property type="component" value="Unassembled WGS sequence"/>
</dbReference>
<dbReference type="GO" id="GO:0051301">
    <property type="term" value="P:cell division"/>
    <property type="evidence" value="ECO:0007669"/>
    <property type="project" value="UniProtKB-KW"/>
</dbReference>
<evidence type="ECO:0000313" key="4">
    <source>
        <dbReference type="Proteomes" id="UP001597216"/>
    </source>
</evidence>
<dbReference type="RefSeq" id="WP_374344884.1">
    <property type="nucleotide sequence ID" value="NZ_JBHTLQ010000011.1"/>
</dbReference>
<keyword evidence="1" id="KW-0175">Coiled coil</keyword>
<organism evidence="3 4">
    <name type="scientific">Phenylobacterium conjunctum</name>
    <dbReference type="NCBI Taxonomy" id="1298959"/>
    <lineage>
        <taxon>Bacteria</taxon>
        <taxon>Pseudomonadati</taxon>
        <taxon>Pseudomonadota</taxon>
        <taxon>Alphaproteobacteria</taxon>
        <taxon>Caulobacterales</taxon>
        <taxon>Caulobacteraceae</taxon>
        <taxon>Phenylobacterium</taxon>
    </lineage>
</organism>